<protein>
    <submittedName>
        <fullName evidence="3">Glycosyltransferase</fullName>
        <ecNumber evidence="3">2.4.-.-</ecNumber>
    </submittedName>
</protein>
<comment type="caution">
    <text evidence="3">The sequence shown here is derived from an EMBL/GenBank/DDBJ whole genome shotgun (WGS) entry which is preliminary data.</text>
</comment>
<dbReference type="RefSeq" id="WP_280657339.1">
    <property type="nucleotide sequence ID" value="NZ_JANQDO010000090.1"/>
</dbReference>
<reference evidence="3 4" key="1">
    <citation type="journal article" date="2023" name="J. Phycol.">
        <title>Chrysosporum ovalisporum is synonymous with the true-branching cyanobacterium Umezakia natans (Nostocales/Aphanizomenonaceae).</title>
        <authorList>
            <person name="McGregor G.B."/>
            <person name="Sendall B.C."/>
            <person name="Niiyama Y."/>
            <person name="Tuji A."/>
            <person name="Willis A."/>
        </authorList>
    </citation>
    <scope>NUCLEOTIDE SEQUENCE [LARGE SCALE GENOMIC DNA]</scope>
    <source>
        <strain evidence="3 4">FSS-43</strain>
    </source>
</reference>
<dbReference type="Pfam" id="PF13439">
    <property type="entry name" value="Glyco_transf_4"/>
    <property type="match status" value="1"/>
</dbReference>
<dbReference type="InterPro" id="IPR028098">
    <property type="entry name" value="Glyco_trans_4-like_N"/>
</dbReference>
<evidence type="ECO:0000259" key="1">
    <source>
        <dbReference type="Pfam" id="PF00534"/>
    </source>
</evidence>
<accession>A0ABT6K6N5</accession>
<proteinExistence type="predicted"/>
<dbReference type="Gene3D" id="3.40.50.2000">
    <property type="entry name" value="Glycogen Phosphorylase B"/>
    <property type="match status" value="2"/>
</dbReference>
<dbReference type="Proteomes" id="UP001159371">
    <property type="component" value="Unassembled WGS sequence"/>
</dbReference>
<feature type="domain" description="Glycosyl transferase family 1" evidence="1">
    <location>
        <begin position="205"/>
        <end position="362"/>
    </location>
</feature>
<keyword evidence="3" id="KW-0808">Transferase</keyword>
<feature type="domain" description="Glycosyltransferase subfamily 4-like N-terminal" evidence="2">
    <location>
        <begin position="14"/>
        <end position="184"/>
    </location>
</feature>
<dbReference type="PANTHER" id="PTHR45947:SF3">
    <property type="entry name" value="SULFOQUINOVOSYL TRANSFERASE SQD2"/>
    <property type="match status" value="1"/>
</dbReference>
<dbReference type="InterPro" id="IPR050194">
    <property type="entry name" value="Glycosyltransferase_grp1"/>
</dbReference>
<dbReference type="Pfam" id="PF00534">
    <property type="entry name" value="Glycos_transf_1"/>
    <property type="match status" value="1"/>
</dbReference>
<keyword evidence="3" id="KW-0328">Glycosyltransferase</keyword>
<organism evidence="3 4">
    <name type="scientific">Umezakia ovalisporum FSS-43</name>
    <dbReference type="NCBI Taxonomy" id="2740520"/>
    <lineage>
        <taxon>Bacteria</taxon>
        <taxon>Bacillati</taxon>
        <taxon>Cyanobacteriota</taxon>
        <taxon>Cyanophyceae</taxon>
        <taxon>Nostocales</taxon>
        <taxon>Nodulariaceae</taxon>
        <taxon>Umezakia</taxon>
    </lineage>
</organism>
<dbReference type="PANTHER" id="PTHR45947">
    <property type="entry name" value="SULFOQUINOVOSYL TRANSFERASE SQD2"/>
    <property type="match status" value="1"/>
</dbReference>
<dbReference type="EC" id="2.4.-.-" evidence="3"/>
<dbReference type="GO" id="GO:0016757">
    <property type="term" value="F:glycosyltransferase activity"/>
    <property type="evidence" value="ECO:0007669"/>
    <property type="project" value="UniProtKB-KW"/>
</dbReference>
<sequence>MKILIVVPVLAPLYGGPSKVVPELSEAIGEQGVTVDIITTNANGSTTLDVPLLTWIQEKNYRIQYFPQWNFFGYQLTWSLTKWLFRNVPKYDIVHTHTIFCYPVLPAYWACQIRKIPYITTPHGMLEPWALAYKSAKKKLYFSLLEKPALERASAMQMLALSEAQGVKSLNLKTPLVIVPNGIHRRDFASLPSPEIFYQQFPATRSKTLIIFLGRIDPKKGLDLLAPAFAQAVKKFPDAHLIVAGPDNMGFLPTAESYFIKAGCRDGVTFTGILTGTLKYAALAAADIYVAPSYSEGFSMSVLEGMATGLPCVITTGCNFPEAGKAKAASIVDIDADKIADTLIQLLQDPIAAQEMGDAAREFIFNNYTWDSVAAKMVAVYQDILGYDKPHGG</sequence>
<dbReference type="InterPro" id="IPR001296">
    <property type="entry name" value="Glyco_trans_1"/>
</dbReference>
<evidence type="ECO:0000313" key="4">
    <source>
        <dbReference type="Proteomes" id="UP001159371"/>
    </source>
</evidence>
<evidence type="ECO:0000259" key="2">
    <source>
        <dbReference type="Pfam" id="PF13439"/>
    </source>
</evidence>
<dbReference type="EMBL" id="JANQDO010000090">
    <property type="protein sequence ID" value="MDH6058036.1"/>
    <property type="molecule type" value="Genomic_DNA"/>
</dbReference>
<name>A0ABT6K6N5_9CYAN</name>
<evidence type="ECO:0000313" key="3">
    <source>
        <dbReference type="EMBL" id="MDH6058036.1"/>
    </source>
</evidence>
<keyword evidence="4" id="KW-1185">Reference proteome</keyword>
<dbReference type="SUPFAM" id="SSF53756">
    <property type="entry name" value="UDP-Glycosyltransferase/glycogen phosphorylase"/>
    <property type="match status" value="1"/>
</dbReference>
<gene>
    <name evidence="3" type="ORF">NWP19_14945</name>
</gene>